<evidence type="ECO:0008006" key="3">
    <source>
        <dbReference type="Google" id="ProtNLM"/>
    </source>
</evidence>
<dbReference type="Gene3D" id="3.40.50.12580">
    <property type="match status" value="1"/>
</dbReference>
<accession>A0A1M5PR84</accession>
<evidence type="ECO:0000313" key="2">
    <source>
        <dbReference type="Proteomes" id="UP000184287"/>
    </source>
</evidence>
<gene>
    <name evidence="1" type="ORF">SAMN04488522_11051</name>
</gene>
<protein>
    <recommendedName>
        <fullName evidence="3">CDP-Glycerol:Poly(Glycerophosphate) glycerophosphotransferase</fullName>
    </recommendedName>
</protein>
<organism evidence="1 2">
    <name type="scientific">Pedobacter caeni</name>
    <dbReference type="NCBI Taxonomy" id="288992"/>
    <lineage>
        <taxon>Bacteria</taxon>
        <taxon>Pseudomonadati</taxon>
        <taxon>Bacteroidota</taxon>
        <taxon>Sphingobacteriia</taxon>
        <taxon>Sphingobacteriales</taxon>
        <taxon>Sphingobacteriaceae</taxon>
        <taxon>Pedobacter</taxon>
    </lineage>
</organism>
<name>A0A1M5PR84_9SPHI</name>
<dbReference type="SUPFAM" id="SSF53756">
    <property type="entry name" value="UDP-Glycosyltransferase/glycogen phosphorylase"/>
    <property type="match status" value="1"/>
</dbReference>
<dbReference type="RefSeq" id="WP_073239018.1">
    <property type="nucleotide sequence ID" value="NZ_FQUQ01000010.1"/>
</dbReference>
<evidence type="ECO:0000313" key="1">
    <source>
        <dbReference type="EMBL" id="SHH04096.1"/>
    </source>
</evidence>
<dbReference type="InterPro" id="IPR043148">
    <property type="entry name" value="TagF_C"/>
</dbReference>
<reference evidence="2" key="1">
    <citation type="submission" date="2016-11" db="EMBL/GenBank/DDBJ databases">
        <authorList>
            <person name="Varghese N."/>
            <person name="Submissions S."/>
        </authorList>
    </citation>
    <scope>NUCLEOTIDE SEQUENCE [LARGE SCALE GENOMIC DNA]</scope>
    <source>
        <strain evidence="2">DSM 16990</strain>
    </source>
</reference>
<dbReference type="Proteomes" id="UP000184287">
    <property type="component" value="Unassembled WGS sequence"/>
</dbReference>
<proteinExistence type="predicted"/>
<dbReference type="AlphaFoldDB" id="A0A1M5PR84"/>
<dbReference type="OrthoDB" id="9789073at2"/>
<sequence length="415" mass="46927">MGVIKKKVLFVGYGGGHITILDKIAEGLINDDGVEVLILPLNGAIPFIKKKYDEAVFCPLSKFASIFDKDIDKILGYGSSLLTENYNPNIGLSKFESMFYLGLSYYDLVLQTDEKTAAEIYRKRKRQAFYPYNVLTTIFSEIKPDLVITTTSPRFESAALKAAKDLGIQSLQILDLFGDDYPVPSADHIVVMNQSVSEKLRSRGNIESKFYPYGQPILDETIETINSLDIEGIKRNRGLSGKKILLFGPTRNYVFNEDLSIKAELDGTEMNNSIFAILDEVAEKFGIQIILRPHPSDHADNYIKFIADKPHYNVCPELSIYEAIAISDYVLSYSSTIVVQSVVSNKKSFTFNQNPDELYHWPELSKDPFIYSSDLVELRNNLIENMEDRKVVELTSFFEKGAVNKIKILIKKLTE</sequence>
<dbReference type="EMBL" id="FQUQ01000010">
    <property type="protein sequence ID" value="SHH04096.1"/>
    <property type="molecule type" value="Genomic_DNA"/>
</dbReference>
<keyword evidence="2" id="KW-1185">Reference proteome</keyword>
<dbReference type="STRING" id="288992.SAMN04488522_11051"/>